<evidence type="ECO:0000259" key="2">
    <source>
        <dbReference type="PROSITE" id="PS50943"/>
    </source>
</evidence>
<keyword evidence="4" id="KW-1185">Reference proteome</keyword>
<feature type="domain" description="HTH cro/C1-type" evidence="2">
    <location>
        <begin position="26"/>
        <end position="80"/>
    </location>
</feature>
<reference evidence="3 4" key="1">
    <citation type="submission" date="2019-05" db="EMBL/GenBank/DDBJ databases">
        <authorList>
            <person name="Farhan Ul Haque M."/>
        </authorList>
    </citation>
    <scope>NUCLEOTIDE SEQUENCE [LARGE SCALE GENOMIC DNA]</scope>
    <source>
        <strain evidence="3">2</strain>
    </source>
</reference>
<dbReference type="SUPFAM" id="SSF47413">
    <property type="entry name" value="lambda repressor-like DNA-binding domains"/>
    <property type="match status" value="1"/>
</dbReference>
<dbReference type="RefSeq" id="WP_210253586.1">
    <property type="nucleotide sequence ID" value="NZ_CABFMQ020000013.1"/>
</dbReference>
<evidence type="ECO:0000313" key="3">
    <source>
        <dbReference type="EMBL" id="VTZ48798.1"/>
    </source>
</evidence>
<dbReference type="Proteomes" id="UP000485880">
    <property type="component" value="Unassembled WGS sequence"/>
</dbReference>
<name>A0A8B6M1T7_METTU</name>
<dbReference type="EMBL" id="CABFMQ020000013">
    <property type="protein sequence ID" value="VTZ48798.1"/>
    <property type="molecule type" value="Genomic_DNA"/>
</dbReference>
<organism evidence="3 4">
    <name type="scientific">Methylocella tundrae</name>
    <dbReference type="NCBI Taxonomy" id="227605"/>
    <lineage>
        <taxon>Bacteria</taxon>
        <taxon>Pseudomonadati</taxon>
        <taxon>Pseudomonadota</taxon>
        <taxon>Alphaproteobacteria</taxon>
        <taxon>Hyphomicrobiales</taxon>
        <taxon>Beijerinckiaceae</taxon>
        <taxon>Methylocella</taxon>
    </lineage>
</organism>
<dbReference type="AlphaFoldDB" id="A0A8B6M1T7"/>
<keyword evidence="1" id="KW-0238">DNA-binding</keyword>
<dbReference type="PANTHER" id="PTHR46797:SF1">
    <property type="entry name" value="METHYLPHOSPHONATE SYNTHASE"/>
    <property type="match status" value="1"/>
</dbReference>
<dbReference type="PROSITE" id="PS50943">
    <property type="entry name" value="HTH_CROC1"/>
    <property type="match status" value="1"/>
</dbReference>
<dbReference type="Pfam" id="PF13560">
    <property type="entry name" value="HTH_31"/>
    <property type="match status" value="1"/>
</dbReference>
<accession>A0A8B6M1T7</accession>
<dbReference type="InterPro" id="IPR050807">
    <property type="entry name" value="TransReg_Diox_bact_type"/>
</dbReference>
<dbReference type="GO" id="GO:0003677">
    <property type="term" value="F:DNA binding"/>
    <property type="evidence" value="ECO:0007669"/>
    <property type="project" value="UniProtKB-KW"/>
</dbReference>
<dbReference type="GO" id="GO:0005829">
    <property type="term" value="C:cytosol"/>
    <property type="evidence" value="ECO:0007669"/>
    <property type="project" value="TreeGrafter"/>
</dbReference>
<dbReference type="Gene3D" id="1.10.260.40">
    <property type="entry name" value="lambda repressor-like DNA-binding domains"/>
    <property type="match status" value="1"/>
</dbReference>
<dbReference type="SMART" id="SM00530">
    <property type="entry name" value="HTH_XRE"/>
    <property type="match status" value="1"/>
</dbReference>
<evidence type="ECO:0000256" key="1">
    <source>
        <dbReference type="ARBA" id="ARBA00023125"/>
    </source>
</evidence>
<proteinExistence type="predicted"/>
<gene>
    <name evidence="3" type="ORF">MPC4_110098</name>
</gene>
<dbReference type="InterPro" id="IPR010982">
    <property type="entry name" value="Lambda_DNA-bd_dom_sf"/>
</dbReference>
<dbReference type="PANTHER" id="PTHR46797">
    <property type="entry name" value="HTH-TYPE TRANSCRIPTIONAL REGULATOR"/>
    <property type="match status" value="1"/>
</dbReference>
<sequence>MVKKPEKEMTTGSDREPVLVALGVRVRELRTAAGMSQRKFAEAAGVSHPYMVTVEAGVPNVSVVLLDKMAKVLGVSIAAFFETGDSATKNMDPVLSKIASELYRVANGLESRRDAIGELIAELEKRLGKSA</sequence>
<protein>
    <recommendedName>
        <fullName evidence="2">HTH cro/C1-type domain-containing protein</fullName>
    </recommendedName>
</protein>
<evidence type="ECO:0000313" key="4">
    <source>
        <dbReference type="Proteomes" id="UP000485880"/>
    </source>
</evidence>
<comment type="caution">
    <text evidence="3">The sequence shown here is derived from an EMBL/GenBank/DDBJ whole genome shotgun (WGS) entry which is preliminary data.</text>
</comment>
<dbReference type="InterPro" id="IPR001387">
    <property type="entry name" value="Cro/C1-type_HTH"/>
</dbReference>
<dbReference type="CDD" id="cd00093">
    <property type="entry name" value="HTH_XRE"/>
    <property type="match status" value="1"/>
</dbReference>
<dbReference type="GO" id="GO:0003700">
    <property type="term" value="F:DNA-binding transcription factor activity"/>
    <property type="evidence" value="ECO:0007669"/>
    <property type="project" value="TreeGrafter"/>
</dbReference>